<dbReference type="Ensembl" id="ENSCPBT00000039194.1">
    <property type="protein sequence ID" value="ENSCPBP00000033357.1"/>
    <property type="gene ID" value="ENSCPBG00000023331.1"/>
</dbReference>
<keyword evidence="3" id="KW-1185">Reference proteome</keyword>
<name>A0A8C3IFT6_CHRPI</name>
<proteinExistence type="predicted"/>
<organism evidence="2 3">
    <name type="scientific">Chrysemys picta bellii</name>
    <name type="common">Western painted turtle</name>
    <name type="synonym">Emys bellii</name>
    <dbReference type="NCBI Taxonomy" id="8478"/>
    <lineage>
        <taxon>Eukaryota</taxon>
        <taxon>Metazoa</taxon>
        <taxon>Chordata</taxon>
        <taxon>Craniata</taxon>
        <taxon>Vertebrata</taxon>
        <taxon>Euteleostomi</taxon>
        <taxon>Archelosauria</taxon>
        <taxon>Testudinata</taxon>
        <taxon>Testudines</taxon>
        <taxon>Cryptodira</taxon>
        <taxon>Durocryptodira</taxon>
        <taxon>Testudinoidea</taxon>
        <taxon>Emydidae</taxon>
        <taxon>Chrysemys</taxon>
    </lineage>
</organism>
<protein>
    <submittedName>
        <fullName evidence="2">Uncharacterized protein</fullName>
    </submittedName>
</protein>
<dbReference type="AlphaFoldDB" id="A0A8C3IFT6"/>
<dbReference type="GeneTree" id="ENSGT00990000204385"/>
<accession>A0A8C3IFT6</accession>
<reference evidence="2" key="2">
    <citation type="submission" date="2025-08" db="UniProtKB">
        <authorList>
            <consortium name="Ensembl"/>
        </authorList>
    </citation>
    <scope>IDENTIFICATION</scope>
</reference>
<evidence type="ECO:0000256" key="1">
    <source>
        <dbReference type="SAM" id="MobiDB-lite"/>
    </source>
</evidence>
<dbReference type="Proteomes" id="UP000694380">
    <property type="component" value="Chromosome 3"/>
</dbReference>
<feature type="compositionally biased region" description="Basic and acidic residues" evidence="1">
    <location>
        <begin position="24"/>
        <end position="38"/>
    </location>
</feature>
<reference evidence="2" key="3">
    <citation type="submission" date="2025-09" db="UniProtKB">
        <authorList>
            <consortium name="Ensembl"/>
        </authorList>
    </citation>
    <scope>IDENTIFICATION</scope>
</reference>
<reference evidence="2" key="1">
    <citation type="journal article" date="2015" name="Genome Biol. Evol.">
        <title>Physical Mapping and Refinement of the Painted Turtle Genome (Chrysemys picta) Inform Amniote Genome Evolution and Challenge Turtle-Bird Chromosomal Conservation.</title>
        <authorList>
            <person name="Badenhorst D."/>
            <person name="Hillier L.W."/>
            <person name="Literman R."/>
            <person name="Montiel E.E."/>
            <person name="Radhakrishnan S."/>
            <person name="Shen Y."/>
            <person name="Minx P."/>
            <person name="Janes D.E."/>
            <person name="Warren W.C."/>
            <person name="Edwards S.V."/>
            <person name="Valenzuela N."/>
        </authorList>
    </citation>
    <scope>NUCLEOTIDE SEQUENCE [LARGE SCALE GENOMIC DNA]</scope>
</reference>
<sequence>MFLTRPVVRAFSCVKTSLKSPLGDFREESSSGESDRRLTKPPPLPSKGPAPASRTALDPGFLARGQQALAAAGWSPREGELAGGVRVEVDASMGLKTIWKDYKVLIVMGTSLGLIHWGWFNIKSNSMFQTKREDYVPEPGIVTYVMQHESQKKGK</sequence>
<evidence type="ECO:0000313" key="3">
    <source>
        <dbReference type="Proteomes" id="UP000694380"/>
    </source>
</evidence>
<evidence type="ECO:0000313" key="2">
    <source>
        <dbReference type="Ensembl" id="ENSCPBP00000033357.1"/>
    </source>
</evidence>
<feature type="region of interest" description="Disordered" evidence="1">
    <location>
        <begin position="22"/>
        <end position="57"/>
    </location>
</feature>